<dbReference type="EMBL" id="CP002000">
    <property type="protein sequence ID" value="ADJ43018.1"/>
    <property type="molecule type" value="Genomic_DNA"/>
</dbReference>
<dbReference type="CDD" id="cd13588">
    <property type="entry name" value="PBP2_polyamine_1"/>
    <property type="match status" value="1"/>
</dbReference>
<dbReference type="SUPFAM" id="SSF53850">
    <property type="entry name" value="Periplasmic binding protein-like II"/>
    <property type="match status" value="1"/>
</dbReference>
<dbReference type="Pfam" id="PF13416">
    <property type="entry name" value="SBP_bac_8"/>
    <property type="match status" value="1"/>
</dbReference>
<feature type="chain" id="PRO_5039100354" evidence="2">
    <location>
        <begin position="30"/>
        <end position="400"/>
    </location>
</feature>
<dbReference type="Gene3D" id="3.40.190.10">
    <property type="entry name" value="Periplasmic binding protein-like II"/>
    <property type="match status" value="2"/>
</dbReference>
<evidence type="ECO:0000313" key="3">
    <source>
        <dbReference type="EMBL" id="ADJ43018.1"/>
    </source>
</evidence>
<evidence type="ECO:0000256" key="1">
    <source>
        <dbReference type="ARBA" id="ARBA00022729"/>
    </source>
</evidence>
<evidence type="ECO:0000256" key="2">
    <source>
        <dbReference type="SAM" id="SignalP"/>
    </source>
</evidence>
<name>A0A0H3CXF7_AMYMU</name>
<evidence type="ECO:0000313" key="4">
    <source>
        <dbReference type="Proteomes" id="UP000000328"/>
    </source>
</evidence>
<feature type="signal peptide" evidence="2">
    <location>
        <begin position="1"/>
        <end position="29"/>
    </location>
</feature>
<dbReference type="OrthoDB" id="9813777at2"/>
<protein>
    <submittedName>
        <fullName evidence="3">Putative spermidine/putrescine transport system substrate-binding protein</fullName>
    </submittedName>
</protein>
<dbReference type="InterPro" id="IPR006059">
    <property type="entry name" value="SBP"/>
</dbReference>
<dbReference type="HOGENOM" id="CLU_026974_1_5_11"/>
<dbReference type="Proteomes" id="UP000000328">
    <property type="component" value="Chromosome"/>
</dbReference>
<gene>
    <name evidence="3" type="ordered locus">AMED_1203</name>
</gene>
<dbReference type="AlphaFoldDB" id="A0A0H3CXF7"/>
<dbReference type="RefSeq" id="WP_013223107.1">
    <property type="nucleotide sequence ID" value="NC_014318.1"/>
</dbReference>
<dbReference type="PATRIC" id="fig|749927.5.peg.1234"/>
<organism evidence="3 4">
    <name type="scientific">Amycolatopsis mediterranei (strain U-32)</name>
    <dbReference type="NCBI Taxonomy" id="749927"/>
    <lineage>
        <taxon>Bacteria</taxon>
        <taxon>Bacillati</taxon>
        <taxon>Actinomycetota</taxon>
        <taxon>Actinomycetes</taxon>
        <taxon>Pseudonocardiales</taxon>
        <taxon>Pseudonocardiaceae</taxon>
        <taxon>Amycolatopsis</taxon>
    </lineage>
</organism>
<dbReference type="PROSITE" id="PS51257">
    <property type="entry name" value="PROKAR_LIPOPROTEIN"/>
    <property type="match status" value="1"/>
</dbReference>
<dbReference type="PANTHER" id="PTHR30222:SF18">
    <property type="entry name" value="BIFUNCTIONAL POLYHYDROXYBUTYRATE SYNTHASE _ ABC TRANSPORTER PERIPLASMIC BINDING PROTEIN-RELATED"/>
    <property type="match status" value="1"/>
</dbReference>
<proteinExistence type="predicted"/>
<sequence length="400" mass="43001">MKNRKTRLAGILGVSLLLAACGTSGSNSSAPPGAQGFTPPKLEALKALGQPEGQLNVLAWPGYAENGSNDPKVNWVTPFEQQTGCKVNVKPFGTSDEAVTLMKTGQYDVVSASGDASLRLVASGDAEPVNTALVPNYADVQPFLKNKSWNSVGGVSYGIPHGWGANLLTWRTDKVTPAPASWSVMFDANSPYKGKVIAYDSPIYLADAALYLQAHQPDLGIKNPYALDDKQFTAAVNLLKQQRPLVSEYWSDYLKESQALKNGDAVVGTAWQVTVNLTKGEGAPLESAVPSEGATGWSDTWMVAAKSPHKTCAYKWLDHIISPKVNAQVAEYFGEAPANTKACAEMSDKTLCDTYHAGDAAYAAKIAYWTTPIPQCLDGRTDVKCKDYGEWTRAWTEIKG</sequence>
<dbReference type="KEGG" id="amd:AMED_1203"/>
<dbReference type="PANTHER" id="PTHR30222">
    <property type="entry name" value="SPERMIDINE/PUTRESCINE-BINDING PERIPLASMIC PROTEIN"/>
    <property type="match status" value="1"/>
</dbReference>
<dbReference type="GeneID" id="92868993"/>
<reference evidence="3 4" key="1">
    <citation type="journal article" date="2010" name="Cell Res.">
        <title>Complete genome sequence of the rifamycin SV-producing Amycolatopsis mediterranei U32 revealed its genetic characteristics in phylogeny and metabolism.</title>
        <authorList>
            <person name="Zhao W."/>
            <person name="Zhong Y."/>
            <person name="Yuan H."/>
            <person name="Wang J."/>
            <person name="Zheng H."/>
            <person name="Wang Y."/>
            <person name="Cen X."/>
            <person name="Xu F."/>
            <person name="Bai J."/>
            <person name="Han X."/>
            <person name="Lu G."/>
            <person name="Zhu Y."/>
            <person name="Shao Z."/>
            <person name="Yan H."/>
            <person name="Li C."/>
            <person name="Peng N."/>
            <person name="Zhang Z."/>
            <person name="Zhang Y."/>
            <person name="Lin W."/>
            <person name="Fan Y."/>
            <person name="Qin Z."/>
            <person name="Hu Y."/>
            <person name="Zhu B."/>
            <person name="Wang S."/>
            <person name="Ding X."/>
            <person name="Zhao G.P."/>
        </authorList>
    </citation>
    <scope>NUCLEOTIDE SEQUENCE [LARGE SCALE GENOMIC DNA]</scope>
    <source>
        <strain evidence="4">U-32</strain>
    </source>
</reference>
<accession>A0A0H3CXF7</accession>
<keyword evidence="1 2" id="KW-0732">Signal</keyword>
<dbReference type="eggNOG" id="COG0687">
    <property type="taxonomic scope" value="Bacteria"/>
</dbReference>